<feature type="region of interest" description="Disordered" evidence="1">
    <location>
        <begin position="58"/>
        <end position="126"/>
    </location>
</feature>
<evidence type="ECO:0000313" key="3">
    <source>
        <dbReference type="Proteomes" id="UP000245202"/>
    </source>
</evidence>
<sequence length="208" mass="22324">MRQRKPKMKTWKKVLIWAASIIVVLGVGGLFAANYAMDKMIAQLSASLEDELLEEVIPTPTDAPSGGGDGTVDQPATSEPDGEGSEGQAETDGSAGGQNNQSEVGSKPSPTNGYSAEISTDKAKDVQNKITVSEKAQLASVFLKQLSMDDIKALQELASGGLNLDEKKEARTLILDRLTPEQYDDLIQIAKKYGMSKGKSYEEVSKEK</sequence>
<comment type="caution">
    <text evidence="2">The sequence shown here is derived from an EMBL/GenBank/DDBJ whole genome shotgun (WGS) entry which is preliminary data.</text>
</comment>
<gene>
    <name evidence="2" type="ORF">PAT3040_02703</name>
</gene>
<evidence type="ECO:0000256" key="1">
    <source>
        <dbReference type="SAM" id="MobiDB-lite"/>
    </source>
</evidence>
<keyword evidence="3" id="KW-1185">Reference proteome</keyword>
<dbReference type="RefSeq" id="WP_108993067.1">
    <property type="nucleotide sequence ID" value="NZ_BDQX01000139.1"/>
</dbReference>
<accession>A0A2R5EPW3</accession>
<organism evidence="2 3">
    <name type="scientific">Paenibacillus agaridevorans</name>
    <dbReference type="NCBI Taxonomy" id="171404"/>
    <lineage>
        <taxon>Bacteria</taxon>
        <taxon>Bacillati</taxon>
        <taxon>Bacillota</taxon>
        <taxon>Bacilli</taxon>
        <taxon>Bacillales</taxon>
        <taxon>Paenibacillaceae</taxon>
        <taxon>Paenibacillus</taxon>
    </lineage>
</organism>
<dbReference type="Proteomes" id="UP000245202">
    <property type="component" value="Unassembled WGS sequence"/>
</dbReference>
<feature type="compositionally biased region" description="Polar residues" evidence="1">
    <location>
        <begin position="97"/>
        <end position="118"/>
    </location>
</feature>
<dbReference type="EMBL" id="BDQX01000139">
    <property type="protein sequence ID" value="GBG08135.1"/>
    <property type="molecule type" value="Genomic_DNA"/>
</dbReference>
<reference evidence="2 3" key="1">
    <citation type="submission" date="2017-08" db="EMBL/GenBank/DDBJ databases">
        <title>Substantial Increase in Enzyme Production by Combined Drug-Resistance Mutations in Paenibacillus agaridevorans.</title>
        <authorList>
            <person name="Tanaka Y."/>
            <person name="Funane K."/>
            <person name="Hosaka T."/>
            <person name="Shiwa Y."/>
            <person name="Fujita N."/>
            <person name="Miyazaki T."/>
            <person name="Yoshikawa H."/>
            <person name="Murakami K."/>
            <person name="Kasahara K."/>
            <person name="Inaoka T."/>
            <person name="Hiraga Y."/>
            <person name="Ochi K."/>
        </authorList>
    </citation>
    <scope>NUCLEOTIDE SEQUENCE [LARGE SCALE GENOMIC DNA]</scope>
    <source>
        <strain evidence="2 3">T-3040</strain>
    </source>
</reference>
<dbReference type="AlphaFoldDB" id="A0A2R5EPW3"/>
<evidence type="ECO:0000313" key="2">
    <source>
        <dbReference type="EMBL" id="GBG08135.1"/>
    </source>
</evidence>
<proteinExistence type="predicted"/>
<protein>
    <submittedName>
        <fullName evidence="2">Uncharacterized protein</fullName>
    </submittedName>
</protein>
<name>A0A2R5EPW3_9BACL</name>